<dbReference type="OrthoDB" id="9760333at2"/>
<keyword evidence="8" id="KW-0675">Receptor</keyword>
<keyword evidence="3 10" id="KW-0813">Transport</keyword>
<dbReference type="InterPro" id="IPR037066">
    <property type="entry name" value="Plug_dom_sf"/>
</dbReference>
<reference evidence="15 16" key="1">
    <citation type="submission" date="2016-09" db="EMBL/GenBank/DDBJ databases">
        <title>Rhizobium oryziradicis sp. nov., isolated from the root of rice.</title>
        <authorList>
            <person name="Zhao J."/>
            <person name="Zhang X."/>
        </authorList>
    </citation>
    <scope>NUCLEOTIDE SEQUENCE [LARGE SCALE GENOMIC DNA]</scope>
    <source>
        <strain evidence="15 16">N19</strain>
    </source>
</reference>
<keyword evidence="4 10" id="KW-1134">Transmembrane beta strand</keyword>
<protein>
    <submittedName>
        <fullName evidence="15">Energy transducer TonB</fullName>
    </submittedName>
</protein>
<keyword evidence="7 10" id="KW-0472">Membrane</keyword>
<dbReference type="InterPro" id="IPR039426">
    <property type="entry name" value="TonB-dep_rcpt-like"/>
</dbReference>
<organism evidence="15 16">
    <name type="scientific">Rhizobium oryziradicis</name>
    <dbReference type="NCBI Taxonomy" id="1867956"/>
    <lineage>
        <taxon>Bacteria</taxon>
        <taxon>Pseudomonadati</taxon>
        <taxon>Pseudomonadota</taxon>
        <taxon>Alphaproteobacteria</taxon>
        <taxon>Hyphomicrobiales</taxon>
        <taxon>Rhizobiaceae</taxon>
        <taxon>Rhizobium/Agrobacterium group</taxon>
        <taxon>Rhizobium</taxon>
    </lineage>
</organism>
<feature type="domain" description="TonB-dependent receptor-like beta-barrel" evidence="13">
    <location>
        <begin position="255"/>
        <end position="685"/>
    </location>
</feature>
<keyword evidence="5 10" id="KW-0812">Transmembrane</keyword>
<keyword evidence="9 10" id="KW-0998">Cell outer membrane</keyword>
<dbReference type="Proteomes" id="UP000186894">
    <property type="component" value="Unassembled WGS sequence"/>
</dbReference>
<evidence type="ECO:0000256" key="5">
    <source>
        <dbReference type="ARBA" id="ARBA00022692"/>
    </source>
</evidence>
<keyword evidence="6 11" id="KW-0798">TonB box</keyword>
<comment type="subcellular location">
    <subcellularLocation>
        <location evidence="1 10">Cell outer membrane</location>
        <topology evidence="1 10">Multi-pass membrane protein</topology>
    </subcellularLocation>
</comment>
<evidence type="ECO:0000256" key="10">
    <source>
        <dbReference type="PROSITE-ProRule" id="PRU01360"/>
    </source>
</evidence>
<dbReference type="Gene3D" id="2.170.130.10">
    <property type="entry name" value="TonB-dependent receptor, plug domain"/>
    <property type="match status" value="1"/>
</dbReference>
<dbReference type="PANTHER" id="PTHR32552:SF82">
    <property type="entry name" value="FCUA PROTEIN"/>
    <property type="match status" value="1"/>
</dbReference>
<evidence type="ECO:0000259" key="13">
    <source>
        <dbReference type="Pfam" id="PF00593"/>
    </source>
</evidence>
<evidence type="ECO:0000313" key="15">
    <source>
        <dbReference type="EMBL" id="OLP42557.1"/>
    </source>
</evidence>
<evidence type="ECO:0000256" key="3">
    <source>
        <dbReference type="ARBA" id="ARBA00022448"/>
    </source>
</evidence>
<evidence type="ECO:0000256" key="11">
    <source>
        <dbReference type="RuleBase" id="RU003357"/>
    </source>
</evidence>
<keyword evidence="16" id="KW-1185">Reference proteome</keyword>
<dbReference type="NCBIfam" id="TIGR01783">
    <property type="entry name" value="TonB-siderophor"/>
    <property type="match status" value="1"/>
</dbReference>
<feature type="signal peptide" evidence="12">
    <location>
        <begin position="1"/>
        <end position="22"/>
    </location>
</feature>
<dbReference type="GO" id="GO:0015344">
    <property type="term" value="F:siderophore uptake transmembrane transporter activity"/>
    <property type="evidence" value="ECO:0007669"/>
    <property type="project" value="TreeGrafter"/>
</dbReference>
<feature type="domain" description="TonB-dependent receptor plug" evidence="14">
    <location>
        <begin position="71"/>
        <end position="172"/>
    </location>
</feature>
<dbReference type="PANTHER" id="PTHR32552">
    <property type="entry name" value="FERRICHROME IRON RECEPTOR-RELATED"/>
    <property type="match status" value="1"/>
</dbReference>
<dbReference type="InterPro" id="IPR036942">
    <property type="entry name" value="Beta-barrel_TonB_sf"/>
</dbReference>
<comment type="caution">
    <text evidence="15">The sequence shown here is derived from an EMBL/GenBank/DDBJ whole genome shotgun (WGS) entry which is preliminary data.</text>
</comment>
<dbReference type="SUPFAM" id="SSF56935">
    <property type="entry name" value="Porins"/>
    <property type="match status" value="1"/>
</dbReference>
<feature type="chain" id="PRO_5013203529" evidence="12">
    <location>
        <begin position="23"/>
        <end position="716"/>
    </location>
</feature>
<evidence type="ECO:0000256" key="4">
    <source>
        <dbReference type="ARBA" id="ARBA00022452"/>
    </source>
</evidence>
<dbReference type="EMBL" id="MKIM01000032">
    <property type="protein sequence ID" value="OLP42557.1"/>
    <property type="molecule type" value="Genomic_DNA"/>
</dbReference>
<dbReference type="InterPro" id="IPR012910">
    <property type="entry name" value="Plug_dom"/>
</dbReference>
<evidence type="ECO:0000256" key="6">
    <source>
        <dbReference type="ARBA" id="ARBA00023077"/>
    </source>
</evidence>
<evidence type="ECO:0000256" key="7">
    <source>
        <dbReference type="ARBA" id="ARBA00023136"/>
    </source>
</evidence>
<accession>A0A1Q8ZKY9</accession>
<dbReference type="Gene3D" id="2.40.170.20">
    <property type="entry name" value="TonB-dependent receptor, beta-barrel domain"/>
    <property type="match status" value="1"/>
</dbReference>
<dbReference type="InterPro" id="IPR000531">
    <property type="entry name" value="Beta-barrel_TonB"/>
</dbReference>
<dbReference type="AlphaFoldDB" id="A0A1Q8ZKY9"/>
<evidence type="ECO:0000256" key="8">
    <source>
        <dbReference type="ARBA" id="ARBA00023170"/>
    </source>
</evidence>
<dbReference type="GO" id="GO:0009279">
    <property type="term" value="C:cell outer membrane"/>
    <property type="evidence" value="ECO:0007669"/>
    <property type="project" value="UniProtKB-SubCell"/>
</dbReference>
<name>A0A1Q8ZKY9_9HYPH</name>
<dbReference type="Pfam" id="PF07715">
    <property type="entry name" value="Plug"/>
    <property type="match status" value="1"/>
</dbReference>
<evidence type="ECO:0000259" key="14">
    <source>
        <dbReference type="Pfam" id="PF07715"/>
    </source>
</evidence>
<evidence type="ECO:0000256" key="9">
    <source>
        <dbReference type="ARBA" id="ARBA00023237"/>
    </source>
</evidence>
<keyword evidence="12" id="KW-0732">Signal</keyword>
<comment type="similarity">
    <text evidence="2 10 11">Belongs to the TonB-dependent receptor family.</text>
</comment>
<evidence type="ECO:0000256" key="12">
    <source>
        <dbReference type="SAM" id="SignalP"/>
    </source>
</evidence>
<dbReference type="InterPro" id="IPR010105">
    <property type="entry name" value="TonB_sidphr_rcpt"/>
</dbReference>
<dbReference type="STRING" id="1867956.BJF95_23280"/>
<evidence type="ECO:0000256" key="1">
    <source>
        <dbReference type="ARBA" id="ARBA00004571"/>
    </source>
</evidence>
<dbReference type="RefSeq" id="WP_075641713.1">
    <property type="nucleotide sequence ID" value="NZ_MKIM01000032.1"/>
</dbReference>
<dbReference type="CDD" id="cd01347">
    <property type="entry name" value="ligand_gated_channel"/>
    <property type="match status" value="1"/>
</dbReference>
<dbReference type="GO" id="GO:0038023">
    <property type="term" value="F:signaling receptor activity"/>
    <property type="evidence" value="ECO:0007669"/>
    <property type="project" value="InterPro"/>
</dbReference>
<evidence type="ECO:0000256" key="2">
    <source>
        <dbReference type="ARBA" id="ARBA00009810"/>
    </source>
</evidence>
<evidence type="ECO:0000313" key="16">
    <source>
        <dbReference type="Proteomes" id="UP000186894"/>
    </source>
</evidence>
<sequence>MGFKAGVALGAIVAALGTGAQAEENTVLKPIVVEGQAGKANATIGTQNAPYAGGMVTRGARLGSLGNRSFMDTPFNTSGYTAKTIEDKGASTVGDVMEEDASVRNTHPAGGIVDSFYIRGFPIGDGNFGEVAYDGVFGVAPNYRVFTDYAESVEVLKGPTSFLYGISPNGGVGGTINIVPKRALDQDLTRVTTTYESDLQGGTHVDISRRYGSERQFGVRLNGSVQGGNGNIDDLTHLSSVGAVALDYQGENLRATLDVINQYEHYDAPQRPFFPTAGIALPRAPDNRLNVQEPWEWSRTREFSTLGRVEYDLSDNLTVFGAAGGGQSNVERLFGTPTITSSSGNVSILPQHYVFDVERRTAEIGARGTFDTGIIEHSVTLQANVMRQTLSRGFNSGTTQRTNLYNPVDRIEQFVAKPSNVPKATESKFYGLSLSDTMSMWDERAQLTLGARFQHIDSENYSATNGSVTSSSDASATTPMVGVVVKPWENVSLYANYAEGLSIGETAPTNAINAGETLSPYKSKQYEVGTKVDLGQVALTASLFQIEKPFGVLETRGSNLVFVRGGEQRNRGLELSAFGELTDTVRLLTGITFMQGELTKTNNASTQGNDPIGVPKVLVNMGAEWDTPFLAGLTLTGNVIHTGKQYADTANIQKLPAWTRLDLGARYKTTIKERPVTFRAEVENVFNKNYWSGVASFGTLSQGAPLTVKLSMSTDF</sequence>
<proteinExistence type="inferred from homology"/>
<dbReference type="Pfam" id="PF00593">
    <property type="entry name" value="TonB_dep_Rec_b-barrel"/>
    <property type="match status" value="1"/>
</dbReference>
<dbReference type="GO" id="GO:0015891">
    <property type="term" value="P:siderophore transport"/>
    <property type="evidence" value="ECO:0007669"/>
    <property type="project" value="InterPro"/>
</dbReference>
<gene>
    <name evidence="15" type="ORF">BJF95_23280</name>
</gene>
<dbReference type="PROSITE" id="PS52016">
    <property type="entry name" value="TONB_DEPENDENT_REC_3"/>
    <property type="match status" value="1"/>
</dbReference>